<organism evidence="2 3">
    <name type="scientific">Arenimonas oryziterrae DSM 21050 = YC6267</name>
    <dbReference type="NCBI Taxonomy" id="1121015"/>
    <lineage>
        <taxon>Bacteria</taxon>
        <taxon>Pseudomonadati</taxon>
        <taxon>Pseudomonadota</taxon>
        <taxon>Gammaproteobacteria</taxon>
        <taxon>Lysobacterales</taxon>
        <taxon>Lysobacteraceae</taxon>
        <taxon>Arenimonas</taxon>
    </lineage>
</organism>
<dbReference type="STRING" id="1121015.GCA_000420545_00288"/>
<dbReference type="Proteomes" id="UP000029385">
    <property type="component" value="Unassembled WGS sequence"/>
</dbReference>
<gene>
    <name evidence="2" type="ORF">N789_05075</name>
</gene>
<dbReference type="PATRIC" id="fig|1121015.4.peg.2698"/>
<sequence>MSRGSFVLATTMLLALGSPLAMAQSTAADRALWDLEASTVEHRDCKASSMPRCWYLFFAINEAPVRQLWMLDLKVRNPEPGNANLLEMDVAHLHESDDPAEPGANDFLLYTLQFKCKEKKYRIANGYALLIDGSVDQAKQAFPWHDGFENSWFGLAGKAACQKSEQLRPTAYNMVFLGDFYRPVDAADVTRRFLWTRR</sequence>
<evidence type="ECO:0000256" key="1">
    <source>
        <dbReference type="SAM" id="SignalP"/>
    </source>
</evidence>
<feature type="signal peptide" evidence="1">
    <location>
        <begin position="1"/>
        <end position="23"/>
    </location>
</feature>
<dbReference type="AlphaFoldDB" id="A0A091AM39"/>
<reference evidence="2 3" key="1">
    <citation type="submission" date="2013-09" db="EMBL/GenBank/DDBJ databases">
        <title>Genome sequencing of Arenimonas oryziterrae.</title>
        <authorList>
            <person name="Chen F."/>
            <person name="Wang G."/>
        </authorList>
    </citation>
    <scope>NUCLEOTIDE SEQUENCE [LARGE SCALE GENOMIC DNA]</scope>
    <source>
        <strain evidence="2 3">YC6267</strain>
    </source>
</reference>
<protein>
    <submittedName>
        <fullName evidence="2">Uncharacterized protein</fullName>
    </submittedName>
</protein>
<evidence type="ECO:0000313" key="2">
    <source>
        <dbReference type="EMBL" id="KFN41263.1"/>
    </source>
</evidence>
<dbReference type="EMBL" id="AVCI01000045">
    <property type="protein sequence ID" value="KFN41263.1"/>
    <property type="molecule type" value="Genomic_DNA"/>
</dbReference>
<name>A0A091AM39_9GAMM</name>
<proteinExistence type="predicted"/>
<feature type="chain" id="PRO_5001868557" evidence="1">
    <location>
        <begin position="24"/>
        <end position="198"/>
    </location>
</feature>
<comment type="caution">
    <text evidence="2">The sequence shown here is derived from an EMBL/GenBank/DDBJ whole genome shotgun (WGS) entry which is preliminary data.</text>
</comment>
<keyword evidence="3" id="KW-1185">Reference proteome</keyword>
<dbReference type="RefSeq" id="WP_022967960.1">
    <property type="nucleotide sequence ID" value="NZ_ATVD01000001.1"/>
</dbReference>
<evidence type="ECO:0000313" key="3">
    <source>
        <dbReference type="Proteomes" id="UP000029385"/>
    </source>
</evidence>
<keyword evidence="1" id="KW-0732">Signal</keyword>
<accession>A0A091AM39</accession>